<dbReference type="GO" id="GO:0003700">
    <property type="term" value="F:DNA-binding transcription factor activity"/>
    <property type="evidence" value="ECO:0007669"/>
    <property type="project" value="InterPro"/>
</dbReference>
<dbReference type="AlphaFoldDB" id="A0A382AQJ1"/>
<dbReference type="PANTHER" id="PTHR33202">
    <property type="entry name" value="ZINC UPTAKE REGULATION PROTEIN"/>
    <property type="match status" value="1"/>
</dbReference>
<evidence type="ECO:0000313" key="7">
    <source>
        <dbReference type="EMBL" id="SVB03237.1"/>
    </source>
</evidence>
<evidence type="ECO:0000256" key="5">
    <source>
        <dbReference type="ARBA" id="ARBA00023125"/>
    </source>
</evidence>
<reference evidence="7" key="1">
    <citation type="submission" date="2018-05" db="EMBL/GenBank/DDBJ databases">
        <authorList>
            <person name="Lanie J.A."/>
            <person name="Ng W.-L."/>
            <person name="Kazmierczak K.M."/>
            <person name="Andrzejewski T.M."/>
            <person name="Davidsen T.M."/>
            <person name="Wayne K.J."/>
            <person name="Tettelin H."/>
            <person name="Glass J.I."/>
            <person name="Rusch D."/>
            <person name="Podicherti R."/>
            <person name="Tsui H.-C.T."/>
            <person name="Winkler M.E."/>
        </authorList>
    </citation>
    <scope>NUCLEOTIDE SEQUENCE</scope>
</reference>
<keyword evidence="3" id="KW-0862">Zinc</keyword>
<dbReference type="SUPFAM" id="SSF46785">
    <property type="entry name" value="Winged helix' DNA-binding domain"/>
    <property type="match status" value="1"/>
</dbReference>
<dbReference type="InterPro" id="IPR036388">
    <property type="entry name" value="WH-like_DNA-bd_sf"/>
</dbReference>
<dbReference type="InterPro" id="IPR036390">
    <property type="entry name" value="WH_DNA-bd_sf"/>
</dbReference>
<evidence type="ECO:0008006" key="8">
    <source>
        <dbReference type="Google" id="ProtNLM"/>
    </source>
</evidence>
<evidence type="ECO:0000256" key="4">
    <source>
        <dbReference type="ARBA" id="ARBA00023015"/>
    </source>
</evidence>
<keyword evidence="5" id="KW-0238">DNA-binding</keyword>
<dbReference type="GO" id="GO:0008270">
    <property type="term" value="F:zinc ion binding"/>
    <property type="evidence" value="ECO:0007669"/>
    <property type="project" value="TreeGrafter"/>
</dbReference>
<evidence type="ECO:0000256" key="2">
    <source>
        <dbReference type="ARBA" id="ARBA00022491"/>
    </source>
</evidence>
<dbReference type="Gene3D" id="3.30.1490.190">
    <property type="match status" value="1"/>
</dbReference>
<dbReference type="EMBL" id="UINC01026206">
    <property type="protein sequence ID" value="SVB03237.1"/>
    <property type="molecule type" value="Genomic_DNA"/>
</dbReference>
<proteinExistence type="inferred from homology"/>
<evidence type="ECO:0000256" key="3">
    <source>
        <dbReference type="ARBA" id="ARBA00022833"/>
    </source>
</evidence>
<gene>
    <name evidence="7" type="ORF">METZ01_LOCUS156091</name>
</gene>
<dbReference type="GO" id="GO:0005829">
    <property type="term" value="C:cytosol"/>
    <property type="evidence" value="ECO:0007669"/>
    <property type="project" value="TreeGrafter"/>
</dbReference>
<protein>
    <recommendedName>
        <fullName evidence="8">Ferric uptake regulation protein</fullName>
    </recommendedName>
</protein>
<dbReference type="Pfam" id="PF01475">
    <property type="entry name" value="FUR"/>
    <property type="match status" value="1"/>
</dbReference>
<dbReference type="InterPro" id="IPR002481">
    <property type="entry name" value="FUR"/>
</dbReference>
<dbReference type="PANTHER" id="PTHR33202:SF6">
    <property type="entry name" value="ZINC UPTAKE REGULATION PROTEIN"/>
    <property type="match status" value="1"/>
</dbReference>
<evidence type="ECO:0000256" key="1">
    <source>
        <dbReference type="ARBA" id="ARBA00007957"/>
    </source>
</evidence>
<dbReference type="GO" id="GO:0000976">
    <property type="term" value="F:transcription cis-regulatory region binding"/>
    <property type="evidence" value="ECO:0007669"/>
    <property type="project" value="TreeGrafter"/>
</dbReference>
<name>A0A382AQJ1_9ZZZZ</name>
<evidence type="ECO:0000256" key="6">
    <source>
        <dbReference type="ARBA" id="ARBA00023163"/>
    </source>
</evidence>
<dbReference type="GO" id="GO:1900376">
    <property type="term" value="P:regulation of secondary metabolite biosynthetic process"/>
    <property type="evidence" value="ECO:0007669"/>
    <property type="project" value="TreeGrafter"/>
</dbReference>
<comment type="similarity">
    <text evidence="1">Belongs to the Fur family.</text>
</comment>
<organism evidence="7">
    <name type="scientific">marine metagenome</name>
    <dbReference type="NCBI Taxonomy" id="408172"/>
    <lineage>
        <taxon>unclassified sequences</taxon>
        <taxon>metagenomes</taxon>
        <taxon>ecological metagenomes</taxon>
    </lineage>
</organism>
<dbReference type="Gene3D" id="1.10.10.10">
    <property type="entry name" value="Winged helix-like DNA-binding domain superfamily/Winged helix DNA-binding domain"/>
    <property type="match status" value="1"/>
</dbReference>
<keyword evidence="2" id="KW-0678">Repressor</keyword>
<dbReference type="InterPro" id="IPR043135">
    <property type="entry name" value="Fur_C"/>
</dbReference>
<accession>A0A382AQJ1</accession>
<dbReference type="GO" id="GO:0045892">
    <property type="term" value="P:negative regulation of DNA-templated transcription"/>
    <property type="evidence" value="ECO:0007669"/>
    <property type="project" value="TreeGrafter"/>
</dbReference>
<keyword evidence="4" id="KW-0805">Transcription regulation</keyword>
<sequence length="164" mass="17900">MSASTKPRAFAHHDHEVCATSALDSARRACIARDLKLTPVREKVLNILLESHAALGAYDILEKLALEGFRSQPPVAYRALDFLVEHGFVHKIERLNAFIACTHSGEGHSPAFMICKRCNQVAEAMSVPISTTLGKAAKAIGFSIDKTVLEAEGMCPRCRQNDTP</sequence>
<keyword evidence="6" id="KW-0804">Transcription</keyword>